<dbReference type="PROSITE" id="PS50109">
    <property type="entry name" value="HIS_KIN"/>
    <property type="match status" value="1"/>
</dbReference>
<feature type="domain" description="Response regulatory" evidence="14">
    <location>
        <begin position="293"/>
        <end position="405"/>
    </location>
</feature>
<dbReference type="SMART" id="SM00388">
    <property type="entry name" value="HisKA"/>
    <property type="match status" value="1"/>
</dbReference>
<dbReference type="Pfam" id="PF00072">
    <property type="entry name" value="Response_reg"/>
    <property type="match status" value="2"/>
</dbReference>
<comment type="caution">
    <text evidence="11">Lacks conserved residue(s) required for the propagation of feature annotation.</text>
</comment>
<dbReference type="PANTHER" id="PTHR45339:SF1">
    <property type="entry name" value="HYBRID SIGNAL TRANSDUCTION HISTIDINE KINASE J"/>
    <property type="match status" value="1"/>
</dbReference>
<dbReference type="Proteomes" id="UP000622475">
    <property type="component" value="Unassembled WGS sequence"/>
</dbReference>
<evidence type="ECO:0000313" key="16">
    <source>
        <dbReference type="Proteomes" id="UP000622475"/>
    </source>
</evidence>
<feature type="transmembrane region" description="Helical" evidence="12">
    <location>
        <begin position="12"/>
        <end position="31"/>
    </location>
</feature>
<feature type="domain" description="Response regulatory" evidence="14">
    <location>
        <begin position="431"/>
        <end position="546"/>
    </location>
</feature>
<dbReference type="PRINTS" id="PR00344">
    <property type="entry name" value="BCTRLSENSOR"/>
</dbReference>
<name>A0A929PY22_9SPHI</name>
<evidence type="ECO:0000256" key="7">
    <source>
        <dbReference type="ARBA" id="ARBA00022840"/>
    </source>
</evidence>
<keyword evidence="12" id="KW-1133">Transmembrane helix</keyword>
<dbReference type="EMBL" id="JADFFL010000007">
    <property type="protein sequence ID" value="MBE9663771.1"/>
    <property type="molecule type" value="Genomic_DNA"/>
</dbReference>
<dbReference type="SUPFAM" id="SSF52172">
    <property type="entry name" value="CheY-like"/>
    <property type="match status" value="2"/>
</dbReference>
<accession>A0A929PY22</accession>
<protein>
    <recommendedName>
        <fullName evidence="10">Sensory/regulatory protein RpfC</fullName>
        <ecNumber evidence="2">2.7.13.3</ecNumber>
    </recommendedName>
</protein>
<dbReference type="InterPro" id="IPR001789">
    <property type="entry name" value="Sig_transdc_resp-reg_receiver"/>
</dbReference>
<evidence type="ECO:0000259" key="13">
    <source>
        <dbReference type="PROSITE" id="PS50109"/>
    </source>
</evidence>
<dbReference type="InterPro" id="IPR036097">
    <property type="entry name" value="HisK_dim/P_sf"/>
</dbReference>
<keyword evidence="12" id="KW-0812">Transmembrane</keyword>
<keyword evidence="8" id="KW-0902">Two-component regulatory system</keyword>
<feature type="domain" description="Histidine kinase" evidence="13">
    <location>
        <begin position="53"/>
        <end position="274"/>
    </location>
</feature>
<dbReference type="Gene3D" id="1.10.287.130">
    <property type="match status" value="1"/>
</dbReference>
<dbReference type="AlphaFoldDB" id="A0A929PY22"/>
<sequence>MPDLKDNIGLLVLMAVMFSFTIVVCFLVVIYRKQLTALRHKKANEAKSLFLATMSHEIRTPMNGVLGMASLLKETQLDAEQQEYTQAIISSGESLLNLINDILDLSKIESGKMDLDLHAFDLRKCVEDVLELFSGQAGYKNVELLYEIAPDVPEQLLGDSLRLRQILVNLVGNGLKFTYKGEVMISIRSSGKEQDVAVLTFVIRDTGVGIPAEKLGNLFNAFAQADITTARHYGGTGLGLAISQRLVELMGGNISVTSTVGTGSVFSFDIKCSATGSAAVNMLPDLSAFADKQVLIVDHNATACRVLQHQLNTWGLQSAVATTTDDALKHLQTYSPDLLITGAQVAGVKTVMLATQAKVLHPRMPVILLNIIGDETMKQYPELFAASVAKPIKQRSLAKTIALTLEQKPSGELQQMETLLRADFAERYPLQILVADDLAADRDLMLKILNKLGYLPTLCNDGSEVIELTKDTHFDLLILDIQMPEMDGLSATRHIRRHQDVQPQIIAITAAAMTEDREACLAAGMDAYLTKPVRLEALLVVLRDVAGKRRVLVGRDSVA</sequence>
<evidence type="ECO:0000256" key="5">
    <source>
        <dbReference type="ARBA" id="ARBA00022741"/>
    </source>
</evidence>
<comment type="catalytic activity">
    <reaction evidence="1">
        <text>ATP + protein L-histidine = ADP + protein N-phospho-L-histidine.</text>
        <dbReference type="EC" id="2.7.13.3"/>
    </reaction>
</comment>
<keyword evidence="16" id="KW-1185">Reference proteome</keyword>
<dbReference type="Pfam" id="PF02518">
    <property type="entry name" value="HATPase_c"/>
    <property type="match status" value="1"/>
</dbReference>
<dbReference type="FunFam" id="3.30.565.10:FF:000010">
    <property type="entry name" value="Sensor histidine kinase RcsC"/>
    <property type="match status" value="1"/>
</dbReference>
<evidence type="ECO:0000256" key="6">
    <source>
        <dbReference type="ARBA" id="ARBA00022777"/>
    </source>
</evidence>
<dbReference type="CDD" id="cd00082">
    <property type="entry name" value="HisKA"/>
    <property type="match status" value="1"/>
</dbReference>
<dbReference type="InterPro" id="IPR005467">
    <property type="entry name" value="His_kinase_dom"/>
</dbReference>
<dbReference type="SMART" id="SM00448">
    <property type="entry name" value="REC"/>
    <property type="match status" value="2"/>
</dbReference>
<comment type="caution">
    <text evidence="15">The sequence shown here is derived from an EMBL/GenBank/DDBJ whole genome shotgun (WGS) entry which is preliminary data.</text>
</comment>
<dbReference type="EC" id="2.7.13.3" evidence="2"/>
<evidence type="ECO:0000259" key="14">
    <source>
        <dbReference type="PROSITE" id="PS50110"/>
    </source>
</evidence>
<evidence type="ECO:0000256" key="8">
    <source>
        <dbReference type="ARBA" id="ARBA00023012"/>
    </source>
</evidence>
<dbReference type="InterPro" id="IPR011006">
    <property type="entry name" value="CheY-like_superfamily"/>
</dbReference>
<dbReference type="PANTHER" id="PTHR45339">
    <property type="entry name" value="HYBRID SIGNAL TRANSDUCTION HISTIDINE KINASE J"/>
    <property type="match status" value="1"/>
</dbReference>
<dbReference type="RefSeq" id="WP_194113012.1">
    <property type="nucleotide sequence ID" value="NZ_JADFFL010000007.1"/>
</dbReference>
<dbReference type="GO" id="GO:0000155">
    <property type="term" value="F:phosphorelay sensor kinase activity"/>
    <property type="evidence" value="ECO:0007669"/>
    <property type="project" value="InterPro"/>
</dbReference>
<proteinExistence type="predicted"/>
<dbReference type="InterPro" id="IPR036890">
    <property type="entry name" value="HATPase_C_sf"/>
</dbReference>
<keyword evidence="4" id="KW-0808">Transferase</keyword>
<dbReference type="SMART" id="SM00387">
    <property type="entry name" value="HATPase_c"/>
    <property type="match status" value="1"/>
</dbReference>
<evidence type="ECO:0000256" key="10">
    <source>
        <dbReference type="ARBA" id="ARBA00068150"/>
    </source>
</evidence>
<dbReference type="InterPro" id="IPR004358">
    <property type="entry name" value="Sig_transdc_His_kin-like_C"/>
</dbReference>
<dbReference type="Pfam" id="PF00512">
    <property type="entry name" value="HisKA"/>
    <property type="match status" value="1"/>
</dbReference>
<keyword evidence="3 11" id="KW-0597">Phosphoprotein</keyword>
<dbReference type="SUPFAM" id="SSF55874">
    <property type="entry name" value="ATPase domain of HSP90 chaperone/DNA topoisomerase II/histidine kinase"/>
    <property type="match status" value="1"/>
</dbReference>
<dbReference type="Gene3D" id="3.40.50.2300">
    <property type="match status" value="2"/>
</dbReference>
<keyword evidence="12" id="KW-0472">Membrane</keyword>
<keyword evidence="5" id="KW-0547">Nucleotide-binding</keyword>
<dbReference type="Gene3D" id="3.30.565.10">
    <property type="entry name" value="Histidine kinase-like ATPase, C-terminal domain"/>
    <property type="match status" value="1"/>
</dbReference>
<organism evidence="15 16">
    <name type="scientific">Mucilaginibacter myungsuensis</name>
    <dbReference type="NCBI Taxonomy" id="649104"/>
    <lineage>
        <taxon>Bacteria</taxon>
        <taxon>Pseudomonadati</taxon>
        <taxon>Bacteroidota</taxon>
        <taxon>Sphingobacteriia</taxon>
        <taxon>Sphingobacteriales</taxon>
        <taxon>Sphingobacteriaceae</taxon>
        <taxon>Mucilaginibacter</taxon>
    </lineage>
</organism>
<reference evidence="15" key="1">
    <citation type="submission" date="2020-10" db="EMBL/GenBank/DDBJ databases">
        <title>Mucilaginibacter mali sp. nov., isolated from rhizosphere soil of apple orchard.</title>
        <authorList>
            <person name="Lee J.-S."/>
            <person name="Kim H.S."/>
            <person name="Kim J.-S."/>
        </authorList>
    </citation>
    <scope>NUCLEOTIDE SEQUENCE</scope>
    <source>
        <strain evidence="15">KCTC 22746</strain>
    </source>
</reference>
<evidence type="ECO:0000256" key="9">
    <source>
        <dbReference type="ARBA" id="ARBA00064003"/>
    </source>
</evidence>
<evidence type="ECO:0000313" key="15">
    <source>
        <dbReference type="EMBL" id="MBE9663771.1"/>
    </source>
</evidence>
<dbReference type="InterPro" id="IPR003661">
    <property type="entry name" value="HisK_dim/P_dom"/>
</dbReference>
<comment type="subunit">
    <text evidence="9">At low DSF concentrations, interacts with RpfF.</text>
</comment>
<dbReference type="CDD" id="cd16922">
    <property type="entry name" value="HATPase_EvgS-ArcB-TorS-like"/>
    <property type="match status" value="1"/>
</dbReference>
<dbReference type="PROSITE" id="PS50110">
    <property type="entry name" value="RESPONSE_REGULATORY"/>
    <property type="match status" value="2"/>
</dbReference>
<dbReference type="CDD" id="cd17546">
    <property type="entry name" value="REC_hyHK_CKI1_RcsC-like"/>
    <property type="match status" value="1"/>
</dbReference>
<keyword evidence="7" id="KW-0067">ATP-binding</keyword>
<feature type="modified residue" description="4-aspartylphosphate" evidence="11">
    <location>
        <position position="480"/>
    </location>
</feature>
<evidence type="ECO:0000256" key="1">
    <source>
        <dbReference type="ARBA" id="ARBA00000085"/>
    </source>
</evidence>
<evidence type="ECO:0000256" key="2">
    <source>
        <dbReference type="ARBA" id="ARBA00012438"/>
    </source>
</evidence>
<evidence type="ECO:0000256" key="3">
    <source>
        <dbReference type="ARBA" id="ARBA00022553"/>
    </source>
</evidence>
<evidence type="ECO:0000256" key="12">
    <source>
        <dbReference type="SAM" id="Phobius"/>
    </source>
</evidence>
<evidence type="ECO:0000256" key="4">
    <source>
        <dbReference type="ARBA" id="ARBA00022679"/>
    </source>
</evidence>
<dbReference type="SUPFAM" id="SSF47384">
    <property type="entry name" value="Homodimeric domain of signal transducing histidine kinase"/>
    <property type="match status" value="1"/>
</dbReference>
<gene>
    <name evidence="15" type="ORF">IRJ16_17940</name>
</gene>
<keyword evidence="6" id="KW-0418">Kinase</keyword>
<dbReference type="InterPro" id="IPR003594">
    <property type="entry name" value="HATPase_dom"/>
</dbReference>
<dbReference type="FunFam" id="1.10.287.130:FF:000002">
    <property type="entry name" value="Two-component osmosensing histidine kinase"/>
    <property type="match status" value="1"/>
</dbReference>
<dbReference type="GO" id="GO:0005524">
    <property type="term" value="F:ATP binding"/>
    <property type="evidence" value="ECO:0007669"/>
    <property type="project" value="UniProtKB-KW"/>
</dbReference>
<evidence type="ECO:0000256" key="11">
    <source>
        <dbReference type="PROSITE-ProRule" id="PRU00169"/>
    </source>
</evidence>